<evidence type="ECO:0000256" key="3">
    <source>
        <dbReference type="ARBA" id="ARBA00008343"/>
    </source>
</evidence>
<dbReference type="PROSITE" id="PS00764">
    <property type="entry name" value="ENDONUCLEASE_III_1"/>
    <property type="match status" value="1"/>
</dbReference>
<dbReference type="InterPro" id="IPR015797">
    <property type="entry name" value="NUDIX_hydrolase-like_dom_sf"/>
</dbReference>
<keyword evidence="12" id="KW-0234">DNA repair</keyword>
<keyword evidence="13 14" id="KW-0326">Glycosidase</keyword>
<comment type="catalytic activity">
    <reaction evidence="1 14">
        <text>Hydrolyzes free adenine bases from 7,8-dihydro-8-oxoguanine:adenine mismatched double-stranded DNA, leaving an apurinic site.</text>
        <dbReference type="EC" id="3.2.2.31"/>
    </reaction>
</comment>
<dbReference type="GO" id="GO:0035485">
    <property type="term" value="F:adenine/guanine mispair binding"/>
    <property type="evidence" value="ECO:0007669"/>
    <property type="project" value="TreeGrafter"/>
</dbReference>
<dbReference type="InterPro" id="IPR023170">
    <property type="entry name" value="HhH_base_excis_C"/>
</dbReference>
<dbReference type="FunFam" id="1.10.340.30:FF:000002">
    <property type="entry name" value="Adenine DNA glycosylase"/>
    <property type="match status" value="1"/>
</dbReference>
<dbReference type="Proteomes" id="UP000189956">
    <property type="component" value="Unassembled WGS sequence"/>
</dbReference>
<evidence type="ECO:0000256" key="14">
    <source>
        <dbReference type="RuleBase" id="RU365096"/>
    </source>
</evidence>
<keyword evidence="8 14" id="KW-0227">DNA damage</keyword>
<proteinExistence type="inferred from homology"/>
<dbReference type="GO" id="GO:0000701">
    <property type="term" value="F:purine-specific mismatch base pair DNA N-glycosylase activity"/>
    <property type="evidence" value="ECO:0007669"/>
    <property type="project" value="UniProtKB-EC"/>
</dbReference>
<keyword evidence="7" id="KW-0479">Metal-binding</keyword>
<dbReference type="GO" id="GO:0051539">
    <property type="term" value="F:4 iron, 4 sulfur cluster binding"/>
    <property type="evidence" value="ECO:0007669"/>
    <property type="project" value="UniProtKB-UniRule"/>
</dbReference>
<keyword evidence="11" id="KW-0411">Iron-sulfur</keyword>
<organism evidence="16 17">
    <name type="scientific">Porphyromonas cangingivalis</name>
    <dbReference type="NCBI Taxonomy" id="36874"/>
    <lineage>
        <taxon>Bacteria</taxon>
        <taxon>Pseudomonadati</taxon>
        <taxon>Bacteroidota</taxon>
        <taxon>Bacteroidia</taxon>
        <taxon>Bacteroidales</taxon>
        <taxon>Porphyromonadaceae</taxon>
        <taxon>Porphyromonas</taxon>
    </lineage>
</organism>
<dbReference type="InterPro" id="IPR011257">
    <property type="entry name" value="DNA_glycosylase"/>
</dbReference>
<dbReference type="Pfam" id="PF10576">
    <property type="entry name" value="EndIII_4Fe-2S"/>
    <property type="match status" value="1"/>
</dbReference>
<evidence type="ECO:0000256" key="2">
    <source>
        <dbReference type="ARBA" id="ARBA00002933"/>
    </source>
</evidence>
<keyword evidence="9" id="KW-0378">Hydrolase</keyword>
<evidence type="ECO:0000256" key="4">
    <source>
        <dbReference type="ARBA" id="ARBA00012045"/>
    </source>
</evidence>
<dbReference type="Pfam" id="PF00730">
    <property type="entry name" value="HhH-GPD"/>
    <property type="match status" value="1"/>
</dbReference>
<dbReference type="InterPro" id="IPR003265">
    <property type="entry name" value="HhH-GPD_domain"/>
</dbReference>
<gene>
    <name evidence="16" type="ORF">SAMN02745205_01239</name>
</gene>
<sequence>MKLNNNTAGHYPDTLIDKGIVTYFRQALIEWYELNGRRLPWRETNDPYKIWISEVILQQTQVIQGLDYYLRFIERYPDVKALAASPESDLLLIWQGLGYYSRAHNLHKAAQSIVQYHSGVFPKAVEDVSKLKGIGPYTLAAIMSIAYNEPLAVVDGNVYRVLSRVLDIDVPIDTSMGQKAFRALAQELLDPQYPGIYNQGIMDLGAMICTPKSPKCDECPIQKVCKCAHSPTITLRPVKAKKMIVKELYLDFFLLIQGEYIWGEKRNKQSIWKGLYQLPLHLSDKAHSAPLSLLPDLKINTGEEELKISHSYTTTHRLTHRLLNINIHTIHLPEHIDLSYLGLEAIPISRHSEYAFPKPLREFLDKNLK</sequence>
<dbReference type="InterPro" id="IPR003651">
    <property type="entry name" value="Endonuclease3_FeS-loop_motif"/>
</dbReference>
<keyword evidence="6" id="KW-0004">4Fe-4S</keyword>
<dbReference type="PANTHER" id="PTHR42944">
    <property type="entry name" value="ADENINE DNA GLYCOSYLASE"/>
    <property type="match status" value="1"/>
</dbReference>
<dbReference type="GO" id="GO:0046872">
    <property type="term" value="F:metal ion binding"/>
    <property type="evidence" value="ECO:0007669"/>
    <property type="project" value="UniProtKB-UniRule"/>
</dbReference>
<dbReference type="GO" id="GO:0006298">
    <property type="term" value="P:mismatch repair"/>
    <property type="evidence" value="ECO:0007669"/>
    <property type="project" value="TreeGrafter"/>
</dbReference>
<protein>
    <recommendedName>
        <fullName evidence="5 14">Adenine DNA glycosylase</fullName>
        <ecNumber evidence="4 14">3.2.2.31</ecNumber>
    </recommendedName>
</protein>
<dbReference type="SMART" id="SM00525">
    <property type="entry name" value="FES"/>
    <property type="match status" value="1"/>
</dbReference>
<dbReference type="RefSeq" id="WP_078735764.1">
    <property type="nucleotide sequence ID" value="NZ_FUWL01000009.1"/>
</dbReference>
<evidence type="ECO:0000313" key="17">
    <source>
        <dbReference type="Proteomes" id="UP000189956"/>
    </source>
</evidence>
<keyword evidence="10 14" id="KW-0408">Iron</keyword>
<evidence type="ECO:0000256" key="6">
    <source>
        <dbReference type="ARBA" id="ARBA00022485"/>
    </source>
</evidence>
<evidence type="ECO:0000256" key="8">
    <source>
        <dbReference type="ARBA" id="ARBA00022763"/>
    </source>
</evidence>
<evidence type="ECO:0000256" key="10">
    <source>
        <dbReference type="ARBA" id="ARBA00023004"/>
    </source>
</evidence>
<dbReference type="InterPro" id="IPR005760">
    <property type="entry name" value="A/G_AdeGlyc_MutY"/>
</dbReference>
<dbReference type="GO" id="GO:0034039">
    <property type="term" value="F:8-oxo-7,8-dihydroguanine DNA N-glycosylase activity"/>
    <property type="evidence" value="ECO:0007669"/>
    <property type="project" value="TreeGrafter"/>
</dbReference>
<evidence type="ECO:0000256" key="12">
    <source>
        <dbReference type="ARBA" id="ARBA00023204"/>
    </source>
</evidence>
<evidence type="ECO:0000256" key="7">
    <source>
        <dbReference type="ARBA" id="ARBA00022723"/>
    </source>
</evidence>
<evidence type="ECO:0000313" key="16">
    <source>
        <dbReference type="EMBL" id="SJZ57528.1"/>
    </source>
</evidence>
<dbReference type="PANTHER" id="PTHR42944:SF1">
    <property type="entry name" value="ADENINE DNA GLYCOSYLASE"/>
    <property type="match status" value="1"/>
</dbReference>
<evidence type="ECO:0000256" key="11">
    <source>
        <dbReference type="ARBA" id="ARBA00023014"/>
    </source>
</evidence>
<dbReference type="GO" id="GO:0032357">
    <property type="term" value="F:oxidized purine DNA binding"/>
    <property type="evidence" value="ECO:0007669"/>
    <property type="project" value="TreeGrafter"/>
</dbReference>
<dbReference type="Gene3D" id="1.10.1670.10">
    <property type="entry name" value="Helix-hairpin-Helix base-excision DNA repair enzymes (C-terminal)"/>
    <property type="match status" value="1"/>
</dbReference>
<dbReference type="AlphaFoldDB" id="A0A1T4LSN2"/>
<dbReference type="InterPro" id="IPR029119">
    <property type="entry name" value="MutY_C"/>
</dbReference>
<dbReference type="SUPFAM" id="SSF48150">
    <property type="entry name" value="DNA-glycosylase"/>
    <property type="match status" value="1"/>
</dbReference>
<dbReference type="GO" id="GO:0006284">
    <property type="term" value="P:base-excision repair"/>
    <property type="evidence" value="ECO:0007669"/>
    <property type="project" value="UniProtKB-UniRule"/>
</dbReference>
<evidence type="ECO:0000256" key="13">
    <source>
        <dbReference type="ARBA" id="ARBA00023295"/>
    </source>
</evidence>
<reference evidence="16 17" key="1">
    <citation type="submission" date="2017-02" db="EMBL/GenBank/DDBJ databases">
        <authorList>
            <person name="Peterson S.W."/>
        </authorList>
    </citation>
    <scope>NUCLEOTIDE SEQUENCE [LARGE SCALE GENOMIC DNA]</scope>
    <source>
        <strain evidence="16 17">ATCC 700135</strain>
    </source>
</reference>
<dbReference type="SMART" id="SM00478">
    <property type="entry name" value="ENDO3c"/>
    <property type="match status" value="1"/>
</dbReference>
<comment type="cofactor">
    <cofactor evidence="14">
        <name>[4Fe-4S] cluster</name>
        <dbReference type="ChEBI" id="CHEBI:49883"/>
    </cofactor>
    <text evidence="14">Binds 1 [4Fe-4S] cluster.</text>
</comment>
<evidence type="ECO:0000259" key="15">
    <source>
        <dbReference type="SMART" id="SM00478"/>
    </source>
</evidence>
<comment type="function">
    <text evidence="2">Adenine glycosylase active on G-A mispairs. MutY also corrects error-prone DNA synthesis past GO lesions which are due to the oxidatively damaged form of guanine: 7,8-dihydro-8-oxoguanine (8-oxo-dGTP).</text>
</comment>
<dbReference type="InterPro" id="IPR004035">
    <property type="entry name" value="Endouclease-III_FeS-bd_BS"/>
</dbReference>
<name>A0A1T4LSN2_PORCN</name>
<dbReference type="Gene3D" id="1.10.340.30">
    <property type="entry name" value="Hypothetical protein, domain 2"/>
    <property type="match status" value="1"/>
</dbReference>
<dbReference type="EMBL" id="FUWL01000009">
    <property type="protein sequence ID" value="SJZ57528.1"/>
    <property type="molecule type" value="Genomic_DNA"/>
</dbReference>
<feature type="domain" description="HhH-GPD" evidence="15">
    <location>
        <begin position="56"/>
        <end position="207"/>
    </location>
</feature>
<dbReference type="SUPFAM" id="SSF55811">
    <property type="entry name" value="Nudix"/>
    <property type="match status" value="1"/>
</dbReference>
<evidence type="ECO:0000256" key="9">
    <source>
        <dbReference type="ARBA" id="ARBA00022801"/>
    </source>
</evidence>
<dbReference type="InterPro" id="IPR044298">
    <property type="entry name" value="MIG/MutY"/>
</dbReference>
<evidence type="ECO:0000256" key="1">
    <source>
        <dbReference type="ARBA" id="ARBA00000843"/>
    </source>
</evidence>
<comment type="similarity">
    <text evidence="3 14">Belongs to the Nth/MutY family.</text>
</comment>
<dbReference type="CDD" id="cd03431">
    <property type="entry name" value="NUDIX_DNA_Glycosylase_C-MutY"/>
    <property type="match status" value="1"/>
</dbReference>
<dbReference type="CDD" id="cd00056">
    <property type="entry name" value="ENDO3c"/>
    <property type="match status" value="1"/>
</dbReference>
<accession>A0A1T4LSN2</accession>
<dbReference type="NCBIfam" id="TIGR01084">
    <property type="entry name" value="mutY"/>
    <property type="match status" value="1"/>
</dbReference>
<dbReference type="Pfam" id="PF14815">
    <property type="entry name" value="NUDIX_4"/>
    <property type="match status" value="1"/>
</dbReference>
<dbReference type="EC" id="3.2.2.31" evidence="4 14"/>
<evidence type="ECO:0000256" key="5">
    <source>
        <dbReference type="ARBA" id="ARBA00022023"/>
    </source>
</evidence>